<evidence type="ECO:0000313" key="2">
    <source>
        <dbReference type="Proteomes" id="UP000265715"/>
    </source>
</evidence>
<name>A0A399EUM3_9DEIN</name>
<dbReference type="AlphaFoldDB" id="A0A399EUM3"/>
<comment type="caution">
    <text evidence="1">The sequence shown here is derived from an EMBL/GenBank/DDBJ whole genome shotgun (WGS) entry which is preliminary data.</text>
</comment>
<gene>
    <name evidence="1" type="ORF">Mterra_01584</name>
</gene>
<organism evidence="1 2">
    <name type="scientific">Calidithermus terrae</name>
    <dbReference type="NCBI Taxonomy" id="1408545"/>
    <lineage>
        <taxon>Bacteria</taxon>
        <taxon>Thermotogati</taxon>
        <taxon>Deinococcota</taxon>
        <taxon>Deinococci</taxon>
        <taxon>Thermales</taxon>
        <taxon>Thermaceae</taxon>
        <taxon>Calidithermus</taxon>
    </lineage>
</organism>
<dbReference type="Proteomes" id="UP000265715">
    <property type="component" value="Unassembled WGS sequence"/>
</dbReference>
<reference evidence="1 2" key="1">
    <citation type="submission" date="2018-08" db="EMBL/GenBank/DDBJ databases">
        <title>Meiothermus terrae DSM 26712 genome sequencing project.</title>
        <authorList>
            <person name="Da Costa M.S."/>
            <person name="Albuquerque L."/>
            <person name="Raposo P."/>
            <person name="Froufe H.J.C."/>
            <person name="Barroso C.S."/>
            <person name="Egas C."/>
        </authorList>
    </citation>
    <scope>NUCLEOTIDE SEQUENCE [LARGE SCALE GENOMIC DNA]</scope>
    <source>
        <strain evidence="1 2">DSM 26712</strain>
    </source>
</reference>
<proteinExistence type="predicted"/>
<keyword evidence="2" id="KW-1185">Reference proteome</keyword>
<dbReference type="EMBL" id="QXDL01000052">
    <property type="protein sequence ID" value="RIH85921.1"/>
    <property type="molecule type" value="Genomic_DNA"/>
</dbReference>
<accession>A0A399EUM3</accession>
<protein>
    <submittedName>
        <fullName evidence="1">Uncharacterized protein</fullName>
    </submittedName>
</protein>
<sequence>MLEHSVKWVSFSAALVPNPKESSIGQLNLHTLRPIGASECLYILGIYTHFFHYIPEVFSGLAIASVKHTLRQRS</sequence>
<evidence type="ECO:0000313" key="1">
    <source>
        <dbReference type="EMBL" id="RIH85921.1"/>
    </source>
</evidence>